<sequence>MKSEYVQKILASTKLGETEIKKLVEKKRAELKGLISEEGALYIVAKELGVNLNGEKAQGSNGQSPKDVLDSISQVSEGKKIVLYGRIREIYDIHKFRRNQGEDGIVGSFILYDSSGEIKTVLWDEQTRIYMDERFVKNEVLKLVNVSAKLSRRGDVELHVGNYSGVEICPNDVDYSNT</sequence>
<accession>X0U7V5</accession>
<protein>
    <recommendedName>
        <fullName evidence="2">OB domain-containing protein</fullName>
    </recommendedName>
</protein>
<reference evidence="1" key="1">
    <citation type="journal article" date="2014" name="Front. Microbiol.">
        <title>High frequency of phylogenetically diverse reductive dehalogenase-homologous genes in deep subseafloor sedimentary metagenomes.</title>
        <authorList>
            <person name="Kawai M."/>
            <person name="Futagami T."/>
            <person name="Toyoda A."/>
            <person name="Takaki Y."/>
            <person name="Nishi S."/>
            <person name="Hori S."/>
            <person name="Arai W."/>
            <person name="Tsubouchi T."/>
            <person name="Morono Y."/>
            <person name="Uchiyama I."/>
            <person name="Ito T."/>
            <person name="Fujiyama A."/>
            <person name="Inagaki F."/>
            <person name="Takami H."/>
        </authorList>
    </citation>
    <scope>NUCLEOTIDE SEQUENCE</scope>
    <source>
        <strain evidence="1">Expedition CK06-06</strain>
    </source>
</reference>
<gene>
    <name evidence="1" type="ORF">S01H1_36075</name>
</gene>
<evidence type="ECO:0008006" key="2">
    <source>
        <dbReference type="Google" id="ProtNLM"/>
    </source>
</evidence>
<dbReference type="InterPro" id="IPR012340">
    <property type="entry name" value="NA-bd_OB-fold"/>
</dbReference>
<comment type="caution">
    <text evidence="1">The sequence shown here is derived from an EMBL/GenBank/DDBJ whole genome shotgun (WGS) entry which is preliminary data.</text>
</comment>
<proteinExistence type="predicted"/>
<evidence type="ECO:0000313" key="1">
    <source>
        <dbReference type="EMBL" id="GAG01630.1"/>
    </source>
</evidence>
<dbReference type="EMBL" id="BARS01022573">
    <property type="protein sequence ID" value="GAG01630.1"/>
    <property type="molecule type" value="Genomic_DNA"/>
</dbReference>
<name>X0U7V5_9ZZZZ</name>
<dbReference type="Gene3D" id="2.40.50.140">
    <property type="entry name" value="Nucleic acid-binding proteins"/>
    <property type="match status" value="1"/>
</dbReference>
<dbReference type="SUPFAM" id="SSF50249">
    <property type="entry name" value="Nucleic acid-binding proteins"/>
    <property type="match status" value="1"/>
</dbReference>
<feature type="non-terminal residue" evidence="1">
    <location>
        <position position="178"/>
    </location>
</feature>
<organism evidence="1">
    <name type="scientific">marine sediment metagenome</name>
    <dbReference type="NCBI Taxonomy" id="412755"/>
    <lineage>
        <taxon>unclassified sequences</taxon>
        <taxon>metagenomes</taxon>
        <taxon>ecological metagenomes</taxon>
    </lineage>
</organism>
<dbReference type="AlphaFoldDB" id="X0U7V5"/>